<evidence type="ECO:0000256" key="2">
    <source>
        <dbReference type="ARBA" id="ARBA00022630"/>
    </source>
</evidence>
<feature type="domain" description="FAD/NAD(P)-binding" evidence="4">
    <location>
        <begin position="18"/>
        <end position="297"/>
    </location>
</feature>
<dbReference type="GO" id="GO:0016491">
    <property type="term" value="F:oxidoreductase activity"/>
    <property type="evidence" value="ECO:0007669"/>
    <property type="project" value="UniProtKB-KW"/>
</dbReference>
<gene>
    <name evidence="5" type="ORF">GGR11_002359</name>
</gene>
<evidence type="ECO:0000256" key="3">
    <source>
        <dbReference type="ARBA" id="ARBA00023002"/>
    </source>
</evidence>
<dbReference type="Proteomes" id="UP000532936">
    <property type="component" value="Unassembled WGS sequence"/>
</dbReference>
<proteinExistence type="predicted"/>
<dbReference type="PANTHER" id="PTHR48105">
    <property type="entry name" value="THIOREDOXIN REDUCTASE 1-RELATED-RELATED"/>
    <property type="match status" value="1"/>
</dbReference>
<accession>A0A7W6A3T8</accession>
<reference evidence="5 6" key="1">
    <citation type="submission" date="2020-08" db="EMBL/GenBank/DDBJ databases">
        <title>Genomic Encyclopedia of Type Strains, Phase IV (KMG-IV): sequencing the most valuable type-strain genomes for metagenomic binning, comparative biology and taxonomic classification.</title>
        <authorList>
            <person name="Goeker M."/>
        </authorList>
    </citation>
    <scope>NUCLEOTIDE SEQUENCE [LARGE SCALE GENOMIC DNA]</scope>
    <source>
        <strain evidence="5 6">DSM 14878</strain>
    </source>
</reference>
<dbReference type="PRINTS" id="PR00368">
    <property type="entry name" value="FADPNR"/>
</dbReference>
<protein>
    <recommendedName>
        <fullName evidence="1">Thioredoxin reductase</fullName>
    </recommendedName>
</protein>
<organism evidence="5 6">
    <name type="scientific">Brevundimonas mediterranea</name>
    <dbReference type="NCBI Taxonomy" id="74329"/>
    <lineage>
        <taxon>Bacteria</taxon>
        <taxon>Pseudomonadati</taxon>
        <taxon>Pseudomonadota</taxon>
        <taxon>Alphaproteobacteria</taxon>
        <taxon>Caulobacterales</taxon>
        <taxon>Caulobacteraceae</taxon>
        <taxon>Brevundimonas</taxon>
    </lineage>
</organism>
<dbReference type="RefSeq" id="WP_246331778.1">
    <property type="nucleotide sequence ID" value="NZ_JACIDA010000002.1"/>
</dbReference>
<dbReference type="Gene3D" id="3.50.50.60">
    <property type="entry name" value="FAD/NAD(P)-binding domain"/>
    <property type="match status" value="2"/>
</dbReference>
<dbReference type="SUPFAM" id="SSF51905">
    <property type="entry name" value="FAD/NAD(P)-binding domain"/>
    <property type="match status" value="1"/>
</dbReference>
<evidence type="ECO:0000256" key="1">
    <source>
        <dbReference type="ARBA" id="ARBA00018719"/>
    </source>
</evidence>
<dbReference type="EMBL" id="JACIDA010000002">
    <property type="protein sequence ID" value="MBB3872806.1"/>
    <property type="molecule type" value="Genomic_DNA"/>
</dbReference>
<evidence type="ECO:0000313" key="5">
    <source>
        <dbReference type="EMBL" id="MBB3872806.1"/>
    </source>
</evidence>
<keyword evidence="3" id="KW-0560">Oxidoreductase</keyword>
<dbReference type="AlphaFoldDB" id="A0A7W6A3T8"/>
<comment type="caution">
    <text evidence="5">The sequence shown here is derived from an EMBL/GenBank/DDBJ whole genome shotgun (WGS) entry which is preliminary data.</text>
</comment>
<name>A0A7W6A3T8_9CAUL</name>
<dbReference type="PRINTS" id="PR00469">
    <property type="entry name" value="PNDRDTASEII"/>
</dbReference>
<dbReference type="InterPro" id="IPR036188">
    <property type="entry name" value="FAD/NAD-bd_sf"/>
</dbReference>
<sequence length="317" mass="33558">MPTATRPEPRDSEPMPHDALIIGGSYAGLSAAQQLVRARRRVLVIDDGKPRNRFAARAHGVLTNDGKPGAEIAAAARSQVAAYPTAAFRMAEAVAIERIDGGFSVAFADGTRTRGRRLLLSHGVEDVLPDIPGVKERWGRTALHCPWCHGYEIGGGSIGVLGRGDHAVQYAATVAEWGQVTLFMGLEVGLSPEDAHLLYRRGVTIETTPIARLEGEAPTLTGARLTDGRFVELKAIFVGASVRVASPFAERLGCEMTDTPMGRVIKVDAMQATTQPGVFAAGDLARAASNITLATSDGMVAAHGLFRSLVEEETAPA</sequence>
<evidence type="ECO:0000259" key="4">
    <source>
        <dbReference type="Pfam" id="PF07992"/>
    </source>
</evidence>
<dbReference type="InterPro" id="IPR023753">
    <property type="entry name" value="FAD/NAD-binding_dom"/>
</dbReference>
<dbReference type="Pfam" id="PF07992">
    <property type="entry name" value="Pyr_redox_2"/>
    <property type="match status" value="1"/>
</dbReference>
<evidence type="ECO:0000313" key="6">
    <source>
        <dbReference type="Proteomes" id="UP000532936"/>
    </source>
</evidence>
<keyword evidence="2" id="KW-0285">Flavoprotein</keyword>
<dbReference type="InterPro" id="IPR050097">
    <property type="entry name" value="Ferredoxin-NADP_redctase_2"/>
</dbReference>